<dbReference type="PANTHER" id="PTHR43302:SF5">
    <property type="entry name" value="TRANSPORTER ARSB-RELATED"/>
    <property type="match status" value="1"/>
</dbReference>
<evidence type="ECO:0000313" key="13">
    <source>
        <dbReference type="Proteomes" id="UP000092582"/>
    </source>
</evidence>
<feature type="transmembrane region" description="Helical" evidence="10">
    <location>
        <begin position="74"/>
        <end position="93"/>
    </location>
</feature>
<organism evidence="12 13">
    <name type="scientific">Cryobacterium arcticum</name>
    <dbReference type="NCBI Taxonomy" id="670052"/>
    <lineage>
        <taxon>Bacteria</taxon>
        <taxon>Bacillati</taxon>
        <taxon>Actinomycetota</taxon>
        <taxon>Actinomycetes</taxon>
        <taxon>Micrococcales</taxon>
        <taxon>Microbacteriaceae</taxon>
        <taxon>Cryobacterium</taxon>
    </lineage>
</organism>
<evidence type="ECO:0000256" key="9">
    <source>
        <dbReference type="ARBA" id="ARBA00023136"/>
    </source>
</evidence>
<dbReference type="InterPro" id="IPR000802">
    <property type="entry name" value="Arsenical_pump_ArsB"/>
</dbReference>
<feature type="transmembrane region" description="Helical" evidence="10">
    <location>
        <begin position="160"/>
        <end position="182"/>
    </location>
</feature>
<dbReference type="PATRIC" id="fig|670052.7.peg.2321"/>
<keyword evidence="13" id="KW-1185">Reference proteome</keyword>
<feature type="transmembrane region" description="Helical" evidence="10">
    <location>
        <begin position="203"/>
        <end position="220"/>
    </location>
</feature>
<feature type="transmembrane region" description="Helical" evidence="10">
    <location>
        <begin position="38"/>
        <end position="62"/>
    </location>
</feature>
<evidence type="ECO:0000313" key="12">
    <source>
        <dbReference type="EMBL" id="ANP73210.1"/>
    </source>
</evidence>
<evidence type="ECO:0000256" key="5">
    <source>
        <dbReference type="ARBA" id="ARBA00022475"/>
    </source>
</evidence>
<comment type="subcellular location">
    <subcellularLocation>
        <location evidence="1">Cell membrane</location>
        <topology evidence="1">Multi-pass membrane protein</topology>
    </subcellularLocation>
</comment>
<proteinExistence type="inferred from homology"/>
<evidence type="ECO:0000256" key="4">
    <source>
        <dbReference type="ARBA" id="ARBA00022448"/>
    </source>
</evidence>
<comment type="similarity">
    <text evidence="2">Belongs to the ArsB family.</text>
</comment>
<evidence type="ECO:0000256" key="10">
    <source>
        <dbReference type="SAM" id="Phobius"/>
    </source>
</evidence>
<dbReference type="PRINTS" id="PR00758">
    <property type="entry name" value="ARSENICPUMP"/>
</dbReference>
<comment type="similarity">
    <text evidence="3">Belongs to the CitM (TC 2.A.11) transporter family.</text>
</comment>
<dbReference type="KEGG" id="cart:PA27867_2258"/>
<dbReference type="Proteomes" id="UP000092582">
    <property type="component" value="Chromosome 1"/>
</dbReference>
<feature type="transmembrane region" description="Helical" evidence="10">
    <location>
        <begin position="5"/>
        <end position="26"/>
    </location>
</feature>
<evidence type="ECO:0000256" key="2">
    <source>
        <dbReference type="ARBA" id="ARBA00006433"/>
    </source>
</evidence>
<evidence type="ECO:0000256" key="8">
    <source>
        <dbReference type="ARBA" id="ARBA00022989"/>
    </source>
</evidence>
<feature type="transmembrane region" description="Helical" evidence="10">
    <location>
        <begin position="252"/>
        <end position="271"/>
    </location>
</feature>
<gene>
    <name evidence="12" type="ORF">PA27867_2258</name>
</gene>
<keyword evidence="7" id="KW-0059">Arsenical resistance</keyword>
<name>A0A1B1BKT2_9MICO</name>
<dbReference type="GO" id="GO:0015105">
    <property type="term" value="F:arsenite transmembrane transporter activity"/>
    <property type="evidence" value="ECO:0007669"/>
    <property type="project" value="InterPro"/>
</dbReference>
<dbReference type="GO" id="GO:0005886">
    <property type="term" value="C:plasma membrane"/>
    <property type="evidence" value="ECO:0007669"/>
    <property type="project" value="UniProtKB-SubCell"/>
</dbReference>
<reference evidence="12 13" key="1">
    <citation type="submission" date="2016-06" db="EMBL/GenBank/DDBJ databases">
        <title>Genome sequencing of Cryobacterium arcticum PAMC 27867.</title>
        <authorList>
            <person name="Lee J."/>
            <person name="Kim O.-S."/>
        </authorList>
    </citation>
    <scope>NUCLEOTIDE SEQUENCE [LARGE SCALE GENOMIC DNA]</scope>
    <source>
        <strain evidence="12 13">PAMC 27867</strain>
    </source>
</reference>
<keyword evidence="8 10" id="KW-1133">Transmembrane helix</keyword>
<accession>A0A1B1BKT2</accession>
<evidence type="ECO:0000256" key="3">
    <source>
        <dbReference type="ARBA" id="ARBA00009843"/>
    </source>
</evidence>
<dbReference type="Pfam" id="PF03600">
    <property type="entry name" value="CitMHS"/>
    <property type="match status" value="1"/>
</dbReference>
<evidence type="ECO:0000256" key="1">
    <source>
        <dbReference type="ARBA" id="ARBA00004651"/>
    </source>
</evidence>
<feature type="domain" description="Citrate transporter-like" evidence="11">
    <location>
        <begin position="8"/>
        <end position="344"/>
    </location>
</feature>
<keyword evidence="9 10" id="KW-0472">Membrane</keyword>
<evidence type="ECO:0000256" key="6">
    <source>
        <dbReference type="ARBA" id="ARBA00022692"/>
    </source>
</evidence>
<dbReference type="InterPro" id="IPR004680">
    <property type="entry name" value="Cit_transptr-like_dom"/>
</dbReference>
<feature type="transmembrane region" description="Helical" evidence="10">
    <location>
        <begin position="226"/>
        <end position="243"/>
    </location>
</feature>
<dbReference type="RefSeq" id="WP_066596445.1">
    <property type="nucleotide sequence ID" value="NZ_CP016282.1"/>
</dbReference>
<keyword evidence="4" id="KW-0813">Transport</keyword>
<dbReference type="GO" id="GO:0046685">
    <property type="term" value="P:response to arsenic-containing substance"/>
    <property type="evidence" value="ECO:0007669"/>
    <property type="project" value="UniProtKB-KW"/>
</dbReference>
<sequence length="389" mass="40684">MRTGIVGAVLLCAGIIAVITGVLPWPATVELIDRVLPILVFVVAITVVAELAAAAGLFTFVAERLTRWARGRTWLLWLLVVALAVLSTVFLSLDTTAVLLTPVVVVMARHVGLSPLPFALTTVWLANTASLLLPVSNLTNLLAQGRIGELVGHPVSPVQFALLTGAPALAAILVTVGAIYLVCRRTLREPYEMTPGTRVKNPVLFGTSAVTVVALIPALVSGIPVWIPAVQAAVLLAVIFFVLDRKTLRPGLVPWPLVLLASGLFLVMAALHELGLGELLDAVAGAGDDPLSLVRLAGAGLLGANAIDNLPAYLALEPVATTPARMVALLIGVNAGPLITPWASLATLLWHQQLSGLGVSISWRRYMLLGLAVAPVTVVVATLVLAFTV</sequence>
<protein>
    <submittedName>
        <fullName evidence="12">Arsenical pump membrane protein</fullName>
    </submittedName>
</protein>
<dbReference type="PANTHER" id="PTHR43302">
    <property type="entry name" value="TRANSPORTER ARSB-RELATED"/>
    <property type="match status" value="1"/>
</dbReference>
<keyword evidence="6 10" id="KW-0812">Transmembrane</keyword>
<evidence type="ECO:0000256" key="7">
    <source>
        <dbReference type="ARBA" id="ARBA00022849"/>
    </source>
</evidence>
<evidence type="ECO:0000259" key="11">
    <source>
        <dbReference type="Pfam" id="PF03600"/>
    </source>
</evidence>
<feature type="transmembrane region" description="Helical" evidence="10">
    <location>
        <begin position="366"/>
        <end position="387"/>
    </location>
</feature>
<feature type="transmembrane region" description="Helical" evidence="10">
    <location>
        <begin position="326"/>
        <end position="345"/>
    </location>
</feature>
<dbReference type="OrthoDB" id="9774335at2"/>
<dbReference type="AlphaFoldDB" id="A0A1B1BKT2"/>
<dbReference type="STRING" id="670052.PA27867_2258"/>
<keyword evidence="5" id="KW-1003">Cell membrane</keyword>
<dbReference type="EMBL" id="CP016282">
    <property type="protein sequence ID" value="ANP73210.1"/>
    <property type="molecule type" value="Genomic_DNA"/>
</dbReference>